<dbReference type="InterPro" id="IPR052554">
    <property type="entry name" value="2-oxoglutarate_synth_KorC"/>
</dbReference>
<name>A0A7C3UUX7_UNCW3</name>
<dbReference type="NCBIfam" id="TIGR02175">
    <property type="entry name" value="PorC_KorC"/>
    <property type="match status" value="1"/>
</dbReference>
<dbReference type="SUPFAM" id="SSF53323">
    <property type="entry name" value="Pyruvate-ferredoxin oxidoreductase, PFOR, domain III"/>
    <property type="match status" value="1"/>
</dbReference>
<dbReference type="InterPro" id="IPR011894">
    <property type="entry name" value="PorC_KorC"/>
</dbReference>
<dbReference type="InterPro" id="IPR002869">
    <property type="entry name" value="Pyrv_flavodox_OxRed_cen"/>
</dbReference>
<comment type="caution">
    <text evidence="3">The sequence shown here is derived from an EMBL/GenBank/DDBJ whole genome shotgun (WGS) entry which is preliminary data.</text>
</comment>
<evidence type="ECO:0000313" key="3">
    <source>
        <dbReference type="EMBL" id="HGE99209.1"/>
    </source>
</evidence>
<evidence type="ECO:0000259" key="2">
    <source>
        <dbReference type="Pfam" id="PF01558"/>
    </source>
</evidence>
<sequence length="174" mass="19180">MRHQIKFSGRGGEGVVLAAEILAAAAIREGKFASSIPSYGAYVKGGEVSSLVCIAEEEIVSPFFTRLDYLIAFSLASYEANRDFIGKETVVLLNAEGRERKENHFLIPAKRIAEELGSPQVLNMVLLGGFAGLTKIVSLESLASAVSERIRGNILEKELLGLKRGYEWRIYWEE</sequence>
<dbReference type="EMBL" id="DTMQ01000024">
    <property type="protein sequence ID" value="HGE99209.1"/>
    <property type="molecule type" value="Genomic_DNA"/>
</dbReference>
<keyword evidence="1" id="KW-0560">Oxidoreductase</keyword>
<dbReference type="GO" id="GO:0016625">
    <property type="term" value="F:oxidoreductase activity, acting on the aldehyde or oxo group of donors, iron-sulfur protein as acceptor"/>
    <property type="evidence" value="ECO:0007669"/>
    <property type="project" value="InterPro"/>
</dbReference>
<dbReference type="Gene3D" id="3.40.920.10">
    <property type="entry name" value="Pyruvate-ferredoxin oxidoreductase, PFOR, domain III"/>
    <property type="match status" value="1"/>
</dbReference>
<reference evidence="3" key="1">
    <citation type="journal article" date="2020" name="mSystems">
        <title>Genome- and Community-Level Interaction Insights into Carbon Utilization and Element Cycling Functions of Hydrothermarchaeota in Hydrothermal Sediment.</title>
        <authorList>
            <person name="Zhou Z."/>
            <person name="Liu Y."/>
            <person name="Xu W."/>
            <person name="Pan J."/>
            <person name="Luo Z.H."/>
            <person name="Li M."/>
        </authorList>
    </citation>
    <scope>NUCLEOTIDE SEQUENCE [LARGE SCALE GENOMIC DNA]</scope>
    <source>
        <strain evidence="3">SpSt-906</strain>
    </source>
</reference>
<dbReference type="AlphaFoldDB" id="A0A7C3UUX7"/>
<gene>
    <name evidence="3" type="ORF">ENX07_03960</name>
</gene>
<feature type="domain" description="Pyruvate/ketoisovalerate oxidoreductase catalytic" evidence="2">
    <location>
        <begin position="11"/>
        <end position="167"/>
    </location>
</feature>
<dbReference type="PANTHER" id="PTHR42730:SF1">
    <property type="entry name" value="2-OXOGLUTARATE SYNTHASE SUBUNIT KORC"/>
    <property type="match status" value="1"/>
</dbReference>
<accession>A0A7C3UUX7</accession>
<dbReference type="Pfam" id="PF01558">
    <property type="entry name" value="POR"/>
    <property type="match status" value="1"/>
</dbReference>
<protein>
    <recommendedName>
        <fullName evidence="2">Pyruvate/ketoisovalerate oxidoreductase catalytic domain-containing protein</fullName>
    </recommendedName>
</protein>
<dbReference type="PANTHER" id="PTHR42730">
    <property type="entry name" value="2-OXOGLUTARATE SYNTHASE SUBUNIT KORC"/>
    <property type="match status" value="1"/>
</dbReference>
<organism evidence="3">
    <name type="scientific">candidate division WOR-3 bacterium</name>
    <dbReference type="NCBI Taxonomy" id="2052148"/>
    <lineage>
        <taxon>Bacteria</taxon>
        <taxon>Bacteria division WOR-3</taxon>
    </lineage>
</organism>
<proteinExistence type="predicted"/>
<dbReference type="InterPro" id="IPR019752">
    <property type="entry name" value="Pyrv/ketoisovalerate_OxRed_cat"/>
</dbReference>
<evidence type="ECO:0000256" key="1">
    <source>
        <dbReference type="ARBA" id="ARBA00023002"/>
    </source>
</evidence>